<dbReference type="GeneID" id="94828320"/>
<feature type="coiled-coil region" evidence="1">
    <location>
        <begin position="99"/>
        <end position="126"/>
    </location>
</feature>
<keyword evidence="4" id="KW-1185">Reference proteome</keyword>
<accession>A0A1J4JW90</accession>
<dbReference type="AlphaFoldDB" id="A0A1J4JW90"/>
<protein>
    <submittedName>
        <fullName evidence="3">Uncharacterized protein</fullName>
    </submittedName>
</protein>
<feature type="compositionally biased region" description="Basic and acidic residues" evidence="2">
    <location>
        <begin position="21"/>
        <end position="34"/>
    </location>
</feature>
<evidence type="ECO:0000313" key="4">
    <source>
        <dbReference type="Proteomes" id="UP000179807"/>
    </source>
</evidence>
<dbReference type="EMBL" id="MLAK01000893">
    <property type="protein sequence ID" value="OHT01790.1"/>
    <property type="molecule type" value="Genomic_DNA"/>
</dbReference>
<sequence>MENITPEPISVEVVSQEEDNKEPVFDTQKEEKDYCQGKRQCCSRRGHWRHHNHNNTNEKEGEEGGFDMPPPFWRRHNHGRFARHPCRKTERKCCSEEDHSGNNEEKEALNKQIRETKKQLKTLIIQKIQKRFPDCPPRKSHQIAKRIMFHQSRQLGGISPQCRLQCGIPPPPPPGPQFWGAPRQCGIPPPPQQSQCERLRRGHHERRHVHCHRRRECERPPCAPFEKPCERSPCELWLRQFGVSCERSLCHRQYSGHFRRPPCERPQPSYSPWRRQFPGHFSGQCERQPFGSPQFGPFVGRGEKPTCHGTPCNKGQHHEMKRLRRWRMRMARCGFPSSPPCGQWGRPEFGLHGTEMRYWRR</sequence>
<gene>
    <name evidence="3" type="ORF">TRFO_07333</name>
</gene>
<dbReference type="VEuPathDB" id="TrichDB:TRFO_07333"/>
<comment type="caution">
    <text evidence="3">The sequence shown here is derived from an EMBL/GenBank/DDBJ whole genome shotgun (WGS) entry which is preliminary data.</text>
</comment>
<dbReference type="Proteomes" id="UP000179807">
    <property type="component" value="Unassembled WGS sequence"/>
</dbReference>
<name>A0A1J4JW90_9EUKA</name>
<evidence type="ECO:0000256" key="2">
    <source>
        <dbReference type="SAM" id="MobiDB-lite"/>
    </source>
</evidence>
<proteinExistence type="predicted"/>
<dbReference type="RefSeq" id="XP_068354926.1">
    <property type="nucleotide sequence ID" value="XM_068493616.1"/>
</dbReference>
<keyword evidence="1" id="KW-0175">Coiled coil</keyword>
<feature type="region of interest" description="Disordered" evidence="2">
    <location>
        <begin position="1"/>
        <end position="34"/>
    </location>
</feature>
<evidence type="ECO:0000313" key="3">
    <source>
        <dbReference type="EMBL" id="OHT01790.1"/>
    </source>
</evidence>
<evidence type="ECO:0000256" key="1">
    <source>
        <dbReference type="SAM" id="Coils"/>
    </source>
</evidence>
<reference evidence="3" key="1">
    <citation type="submission" date="2016-10" db="EMBL/GenBank/DDBJ databases">
        <authorList>
            <person name="Benchimol M."/>
            <person name="Almeida L.G."/>
            <person name="Vasconcelos A.T."/>
            <person name="Perreira-Neves A."/>
            <person name="Rosa I.A."/>
            <person name="Tasca T."/>
            <person name="Bogo M.R."/>
            <person name="de Souza W."/>
        </authorList>
    </citation>
    <scope>NUCLEOTIDE SEQUENCE [LARGE SCALE GENOMIC DNA]</scope>
    <source>
        <strain evidence="3">K</strain>
    </source>
</reference>
<organism evidence="3 4">
    <name type="scientific">Tritrichomonas foetus</name>
    <dbReference type="NCBI Taxonomy" id="1144522"/>
    <lineage>
        <taxon>Eukaryota</taxon>
        <taxon>Metamonada</taxon>
        <taxon>Parabasalia</taxon>
        <taxon>Tritrichomonadida</taxon>
        <taxon>Tritrichomonadidae</taxon>
        <taxon>Tritrichomonas</taxon>
    </lineage>
</organism>